<dbReference type="SUPFAM" id="SSF56300">
    <property type="entry name" value="Metallo-dependent phosphatases"/>
    <property type="match status" value="1"/>
</dbReference>
<feature type="domain" description="PhoD-like phosphatase metallophosphatase" evidence="2">
    <location>
        <begin position="62"/>
        <end position="311"/>
    </location>
</feature>
<protein>
    <recommendedName>
        <fullName evidence="2">PhoD-like phosphatase metallophosphatase domain-containing protein</fullName>
    </recommendedName>
</protein>
<evidence type="ECO:0000259" key="2">
    <source>
        <dbReference type="Pfam" id="PF09423"/>
    </source>
</evidence>
<dbReference type="Pfam" id="PF09423">
    <property type="entry name" value="PhoD"/>
    <property type="match status" value="1"/>
</dbReference>
<dbReference type="PANTHER" id="PTHR33987:SF1">
    <property type="entry name" value="CALCINEURIN-LIKE METALLO-PHOSPHOESTERASE SUPERFAMILY PROTEIN"/>
    <property type="match status" value="1"/>
</dbReference>
<dbReference type="EMBL" id="JACTNZ010000007">
    <property type="protein sequence ID" value="KAG5542639.1"/>
    <property type="molecule type" value="Genomic_DNA"/>
</dbReference>
<keyword evidence="1" id="KW-1133">Transmembrane helix</keyword>
<evidence type="ECO:0000313" key="3">
    <source>
        <dbReference type="EMBL" id="KAG5542639.1"/>
    </source>
</evidence>
<sequence>MNSLGEAKDAAASWVEWNREMNKLAMISRWLGVGRGIVSPMSVLLLLACCASEQEPPVYRIAFGSCANQSDPQPIWSAIIDFDPQIFIWLGDNIYGDIKRPMKLFGKERTIGPWKNVPRFVPSSEHEMQARYDKAKNNHGYTHLRQNVKVIGTWDDHDYGLNDAGKEFRGKITSQRLLLDFLDEPRDSPRRNQAGVYASYTFGPVGRQVKVILLDTRYHRDPLFSDGTMLGNSQWSWLEKELNGPASAITIIGSSIQVISNLSAATGPLFYLESWGLFPKEKTRLFKLIANSKRDGVFFISGDVHFGEITRCDCVTGYPLYDITSSGLTQAVEKAIPLPLHLLLRFLAWLTPSTMRVKDKSCRYRSCTYGQPNFGAIEINWDATPVSLKFEVKDANGLTVTSVNRTLLDLQSKSSSSKVYGRGGEDWKYCSLEVNLPWIVRYRLLVLFFCAFSGSHLKPSPSLHKEARLKIKPEGLRNGPPARRVSSFALQVRACARHTSADITSDIADKALNGLVRLGCRENANQTKPCVPINWGRCREKTNSTNRIAPAATHFSVASCPDSGVSPCGGFCPATGGVPQSDVLHGGSTILLRANDVVLLDLVCAGLGFPRSGGWVVGGITATVVLVLGSLVAASVWLFRPRFYLFWVVNGRSGVKEDLVSGRRGCLGLSKCFPVLPRSLRPEFRVTAEACHGVSSEFLLCLEWVSVPIRPAAIVVCPW</sequence>
<evidence type="ECO:0000256" key="1">
    <source>
        <dbReference type="SAM" id="Phobius"/>
    </source>
</evidence>
<comment type="caution">
    <text evidence="3">The sequence shown here is derived from an EMBL/GenBank/DDBJ whole genome shotgun (WGS) entry which is preliminary data.</text>
</comment>
<gene>
    <name evidence="3" type="ORF">RHGRI_022230</name>
</gene>
<dbReference type="PANTHER" id="PTHR33987">
    <property type="entry name" value="CALCINEURIN-LIKE METALLO-PHOSPHOESTERASE SUPERFAMILY PROTEIN"/>
    <property type="match status" value="1"/>
</dbReference>
<dbReference type="Proteomes" id="UP000823749">
    <property type="component" value="Chromosome 7"/>
</dbReference>
<keyword evidence="1" id="KW-0812">Transmembrane</keyword>
<keyword evidence="4" id="KW-1185">Reference proteome</keyword>
<dbReference type="CDD" id="cd07389">
    <property type="entry name" value="MPP_PhoD"/>
    <property type="match status" value="1"/>
</dbReference>
<feature type="transmembrane region" description="Helical" evidence="1">
    <location>
        <begin position="615"/>
        <end position="639"/>
    </location>
</feature>
<keyword evidence="1" id="KW-0472">Membrane</keyword>
<organism evidence="3 4">
    <name type="scientific">Rhododendron griersonianum</name>
    <dbReference type="NCBI Taxonomy" id="479676"/>
    <lineage>
        <taxon>Eukaryota</taxon>
        <taxon>Viridiplantae</taxon>
        <taxon>Streptophyta</taxon>
        <taxon>Embryophyta</taxon>
        <taxon>Tracheophyta</taxon>
        <taxon>Spermatophyta</taxon>
        <taxon>Magnoliopsida</taxon>
        <taxon>eudicotyledons</taxon>
        <taxon>Gunneridae</taxon>
        <taxon>Pentapetalae</taxon>
        <taxon>asterids</taxon>
        <taxon>Ericales</taxon>
        <taxon>Ericaceae</taxon>
        <taxon>Ericoideae</taxon>
        <taxon>Rhodoreae</taxon>
        <taxon>Rhododendron</taxon>
    </lineage>
</organism>
<accession>A0AAV6JS38</accession>
<dbReference type="InterPro" id="IPR029052">
    <property type="entry name" value="Metallo-depent_PP-like"/>
</dbReference>
<reference evidence="3" key="1">
    <citation type="submission" date="2020-08" db="EMBL/GenBank/DDBJ databases">
        <title>Plant Genome Project.</title>
        <authorList>
            <person name="Zhang R.-G."/>
        </authorList>
    </citation>
    <scope>NUCLEOTIDE SEQUENCE</scope>
    <source>
        <strain evidence="3">WSP0</strain>
        <tissue evidence="3">Leaf</tissue>
    </source>
</reference>
<dbReference type="AlphaFoldDB" id="A0AAV6JS38"/>
<dbReference type="Gene3D" id="3.60.21.70">
    <property type="entry name" value="PhoD-like phosphatase"/>
    <property type="match status" value="1"/>
</dbReference>
<dbReference type="InterPro" id="IPR038607">
    <property type="entry name" value="PhoD-like_sf"/>
</dbReference>
<proteinExistence type="predicted"/>
<name>A0AAV6JS38_9ERIC</name>
<evidence type="ECO:0000313" key="4">
    <source>
        <dbReference type="Proteomes" id="UP000823749"/>
    </source>
</evidence>
<dbReference type="InterPro" id="IPR018946">
    <property type="entry name" value="PhoD-like_MPP"/>
</dbReference>